<name>A0ABN9QMB8_9DINO</name>
<gene>
    <name evidence="2" type="ORF">PCOR1329_LOCUS13181</name>
</gene>
<evidence type="ECO:0000313" key="3">
    <source>
        <dbReference type="Proteomes" id="UP001189429"/>
    </source>
</evidence>
<feature type="region of interest" description="Disordered" evidence="1">
    <location>
        <begin position="1"/>
        <end position="23"/>
    </location>
</feature>
<comment type="caution">
    <text evidence="2">The sequence shown here is derived from an EMBL/GenBank/DDBJ whole genome shotgun (WGS) entry which is preliminary data.</text>
</comment>
<feature type="region of interest" description="Disordered" evidence="1">
    <location>
        <begin position="53"/>
        <end position="73"/>
    </location>
</feature>
<evidence type="ECO:0000313" key="2">
    <source>
        <dbReference type="EMBL" id="CAK0807252.1"/>
    </source>
</evidence>
<evidence type="ECO:0000256" key="1">
    <source>
        <dbReference type="SAM" id="MobiDB-lite"/>
    </source>
</evidence>
<feature type="non-terminal residue" evidence="2">
    <location>
        <position position="162"/>
    </location>
</feature>
<protein>
    <submittedName>
        <fullName evidence="2">Uncharacterized protein</fullName>
    </submittedName>
</protein>
<organism evidence="2 3">
    <name type="scientific">Prorocentrum cordatum</name>
    <dbReference type="NCBI Taxonomy" id="2364126"/>
    <lineage>
        <taxon>Eukaryota</taxon>
        <taxon>Sar</taxon>
        <taxon>Alveolata</taxon>
        <taxon>Dinophyceae</taxon>
        <taxon>Prorocentrales</taxon>
        <taxon>Prorocentraceae</taxon>
        <taxon>Prorocentrum</taxon>
    </lineage>
</organism>
<sequence>GAGAPNHGKPNQPKPPQDDEEEKTVTLELELFMLVARVAATGAALQAEASPGGPLFFQRPSHVPGPRGQTRTRMRGRSSLELAQEARQRVAAALAEQSAAMMVWSQSQGLTTERVQRCERIKELFVVGTIVPPDGKPKVSQNDIKSKFDIIKAILTRLKGRP</sequence>
<keyword evidence="3" id="KW-1185">Reference proteome</keyword>
<reference evidence="2" key="1">
    <citation type="submission" date="2023-10" db="EMBL/GenBank/DDBJ databases">
        <authorList>
            <person name="Chen Y."/>
            <person name="Shah S."/>
            <person name="Dougan E. K."/>
            <person name="Thang M."/>
            <person name="Chan C."/>
        </authorList>
    </citation>
    <scope>NUCLEOTIDE SEQUENCE [LARGE SCALE GENOMIC DNA]</scope>
</reference>
<accession>A0ABN9QMB8</accession>
<proteinExistence type="predicted"/>
<feature type="non-terminal residue" evidence="2">
    <location>
        <position position="1"/>
    </location>
</feature>
<dbReference type="Proteomes" id="UP001189429">
    <property type="component" value="Unassembled WGS sequence"/>
</dbReference>
<dbReference type="EMBL" id="CAUYUJ010003888">
    <property type="protein sequence ID" value="CAK0807252.1"/>
    <property type="molecule type" value="Genomic_DNA"/>
</dbReference>